<comment type="caution">
    <text evidence="7">The sequence shown here is derived from an EMBL/GenBank/DDBJ whole genome shotgun (WGS) entry which is preliminary data.</text>
</comment>
<dbReference type="EC" id="1.3.3.3" evidence="4"/>
<name>A0AAV5QKW5_9ASCO</name>
<dbReference type="InterPro" id="IPR036406">
    <property type="entry name" value="Coprogen_oxidase_aer_sf"/>
</dbReference>
<sequence length="323" mass="37159">MSSSLPDFNSPNASIRERMEALIREKQQKITSSLESLDSGFKFKFDQWDRPNGGGGLSSVIENGTTFEKGGVNISVVYGNLPPQAVEKMRADHKNLGDANGNGVKFFACGLSMVIHPRNPHVPTTHLNYRYFETWNPDGTPQTWWFGGGSDLTPYYLYEEDAKLFHQAHKDSLDKFDTKLYPEWKAWCDKYFWIPHRNEGRGVGGIFFDDFDVKDPNEILKIVESMFDSWLDAYMTIVNRRKDTAYTEEQKQWQLVRRGRYVEFNLVYDRGTKFGLQTPGSRIESILMSLPTNVSWVYNQSPEEGSEEAKLVKVLQHPIDWAV</sequence>
<dbReference type="Pfam" id="PF01218">
    <property type="entry name" value="Coprogen_oxidas"/>
    <property type="match status" value="1"/>
</dbReference>
<evidence type="ECO:0000256" key="2">
    <source>
        <dbReference type="ARBA" id="ARBA00010644"/>
    </source>
</evidence>
<dbReference type="GO" id="GO:0004109">
    <property type="term" value="F:coproporphyrinogen oxidase activity"/>
    <property type="evidence" value="ECO:0007669"/>
    <property type="project" value="UniProtKB-EC"/>
</dbReference>
<dbReference type="InterPro" id="IPR001260">
    <property type="entry name" value="Coprogen_oxidase_aer"/>
</dbReference>
<reference evidence="7 8" key="1">
    <citation type="journal article" date="2023" name="Elife">
        <title>Identification of key yeast species and microbe-microbe interactions impacting larval growth of Drosophila in the wild.</title>
        <authorList>
            <person name="Mure A."/>
            <person name="Sugiura Y."/>
            <person name="Maeda R."/>
            <person name="Honda K."/>
            <person name="Sakurai N."/>
            <person name="Takahashi Y."/>
            <person name="Watada M."/>
            <person name="Katoh T."/>
            <person name="Gotoh A."/>
            <person name="Gotoh Y."/>
            <person name="Taniguchi I."/>
            <person name="Nakamura K."/>
            <person name="Hayashi T."/>
            <person name="Katayama T."/>
            <person name="Uemura T."/>
            <person name="Hattori Y."/>
        </authorList>
    </citation>
    <scope>NUCLEOTIDE SEQUENCE [LARGE SCALE GENOMIC DNA]</scope>
    <source>
        <strain evidence="7 8">SC-9</strain>
    </source>
</reference>
<evidence type="ECO:0000256" key="3">
    <source>
        <dbReference type="ARBA" id="ARBA00011738"/>
    </source>
</evidence>
<dbReference type="PANTHER" id="PTHR10755">
    <property type="entry name" value="COPROPORPHYRINOGEN III OXIDASE, MITOCHONDRIAL"/>
    <property type="match status" value="1"/>
</dbReference>
<dbReference type="EMBL" id="BTFZ01000006">
    <property type="protein sequence ID" value="GMM35423.1"/>
    <property type="molecule type" value="Genomic_DNA"/>
</dbReference>
<dbReference type="Proteomes" id="UP001360560">
    <property type="component" value="Unassembled WGS sequence"/>
</dbReference>
<protein>
    <recommendedName>
        <fullName evidence="4">coproporphyrinogen oxidase</fullName>
        <ecNumber evidence="4">1.3.3.3</ecNumber>
    </recommendedName>
</protein>
<evidence type="ECO:0000256" key="4">
    <source>
        <dbReference type="ARBA" id="ARBA00012869"/>
    </source>
</evidence>
<dbReference type="GO" id="GO:0006782">
    <property type="term" value="P:protoporphyrinogen IX biosynthetic process"/>
    <property type="evidence" value="ECO:0007669"/>
    <property type="project" value="TreeGrafter"/>
</dbReference>
<dbReference type="SUPFAM" id="SSF102886">
    <property type="entry name" value="Coproporphyrinogen III oxidase"/>
    <property type="match status" value="1"/>
</dbReference>
<comment type="similarity">
    <text evidence="2">Belongs to the aerobic coproporphyrinogen-III oxidase family.</text>
</comment>
<gene>
    <name evidence="7" type="ORF">DASC09_027480</name>
</gene>
<organism evidence="7 8">
    <name type="scientific">Saccharomycopsis crataegensis</name>
    <dbReference type="NCBI Taxonomy" id="43959"/>
    <lineage>
        <taxon>Eukaryota</taxon>
        <taxon>Fungi</taxon>
        <taxon>Dikarya</taxon>
        <taxon>Ascomycota</taxon>
        <taxon>Saccharomycotina</taxon>
        <taxon>Saccharomycetes</taxon>
        <taxon>Saccharomycopsidaceae</taxon>
        <taxon>Saccharomycopsis</taxon>
    </lineage>
</organism>
<proteinExistence type="inferred from homology"/>
<dbReference type="PROSITE" id="PS01021">
    <property type="entry name" value="COPROGEN_OXIDASE"/>
    <property type="match status" value="1"/>
</dbReference>
<keyword evidence="8" id="KW-1185">Reference proteome</keyword>
<dbReference type="Gene3D" id="3.40.1500.10">
    <property type="entry name" value="Coproporphyrinogen III oxidase, aerobic"/>
    <property type="match status" value="1"/>
</dbReference>
<evidence type="ECO:0000313" key="7">
    <source>
        <dbReference type="EMBL" id="GMM35423.1"/>
    </source>
</evidence>
<comment type="subunit">
    <text evidence="3">Homodimer.</text>
</comment>
<dbReference type="AlphaFoldDB" id="A0AAV5QKW5"/>
<dbReference type="InterPro" id="IPR018375">
    <property type="entry name" value="Coprogen_oxidase_CS"/>
</dbReference>
<comment type="pathway">
    <text evidence="1">Porphyrin-containing compound metabolism; protoporphyrin-IX biosynthesis; protoporphyrinogen-IX from coproporphyrinogen-III (O2 route): step 1/1.</text>
</comment>
<keyword evidence="5" id="KW-0560">Oxidoreductase</keyword>
<evidence type="ECO:0000256" key="5">
    <source>
        <dbReference type="ARBA" id="ARBA00023002"/>
    </source>
</evidence>
<dbReference type="NCBIfam" id="NF003727">
    <property type="entry name" value="PRK05330.1"/>
    <property type="match status" value="1"/>
</dbReference>
<evidence type="ECO:0000313" key="8">
    <source>
        <dbReference type="Proteomes" id="UP001360560"/>
    </source>
</evidence>
<dbReference type="PRINTS" id="PR00073">
    <property type="entry name" value="COPRGNOXDASE"/>
</dbReference>
<dbReference type="GeneID" id="90073402"/>
<evidence type="ECO:0000256" key="6">
    <source>
        <dbReference type="ARBA" id="ARBA00023244"/>
    </source>
</evidence>
<dbReference type="PIRSF" id="PIRSF000166">
    <property type="entry name" value="Coproporphyri_ox"/>
    <property type="match status" value="1"/>
</dbReference>
<dbReference type="RefSeq" id="XP_064852423.1">
    <property type="nucleotide sequence ID" value="XM_064996351.1"/>
</dbReference>
<dbReference type="PANTHER" id="PTHR10755:SF0">
    <property type="entry name" value="OXYGEN-DEPENDENT COPROPORPHYRINOGEN-III OXIDASE, MITOCHONDRIAL"/>
    <property type="match status" value="1"/>
</dbReference>
<evidence type="ECO:0000256" key="1">
    <source>
        <dbReference type="ARBA" id="ARBA00005168"/>
    </source>
</evidence>
<accession>A0AAV5QKW5</accession>
<dbReference type="GO" id="GO:0005737">
    <property type="term" value="C:cytoplasm"/>
    <property type="evidence" value="ECO:0007669"/>
    <property type="project" value="TreeGrafter"/>
</dbReference>
<keyword evidence="6" id="KW-0627">Porphyrin biosynthesis</keyword>